<name>A0ABV8XSR6_9DEIO</name>
<evidence type="ECO:0000313" key="3">
    <source>
        <dbReference type="Proteomes" id="UP001595998"/>
    </source>
</evidence>
<evidence type="ECO:0000256" key="1">
    <source>
        <dbReference type="SAM" id="SignalP"/>
    </source>
</evidence>
<dbReference type="RefSeq" id="WP_380039790.1">
    <property type="nucleotide sequence ID" value="NZ_JBHSEH010000012.1"/>
</dbReference>
<reference evidence="3" key="1">
    <citation type="journal article" date="2019" name="Int. J. Syst. Evol. Microbiol.">
        <title>The Global Catalogue of Microorganisms (GCM) 10K type strain sequencing project: providing services to taxonomists for standard genome sequencing and annotation.</title>
        <authorList>
            <consortium name="The Broad Institute Genomics Platform"/>
            <consortium name="The Broad Institute Genome Sequencing Center for Infectious Disease"/>
            <person name="Wu L."/>
            <person name="Ma J."/>
        </authorList>
    </citation>
    <scope>NUCLEOTIDE SEQUENCE [LARGE SCALE GENOMIC DNA]</scope>
    <source>
        <strain evidence="3">CCUG 56029</strain>
    </source>
</reference>
<gene>
    <name evidence="2" type="ORF">ACFOZ9_11670</name>
</gene>
<evidence type="ECO:0000313" key="2">
    <source>
        <dbReference type="EMBL" id="MFC4426868.1"/>
    </source>
</evidence>
<sequence>MVGRARRAWVTLAALLCPQAAAADVDELLTALKRARMLAVRGQAEVTVNFPPRPEPSRRAAQLPAVPVLPGLLARNFSVVRGGTDTVAGRAATRYDLTPHNVGAGRWTLWVDLVWRLPLAFEERRPGGELARRATFLKVNAALAKVSRPVALPPAGLRAALLQALPGLRLPDGFTPVDVKKQGERWTVTLSDGINVLVLVTAPRGVQAAPGVTSRPVAGSFVWLVGNLPQEALDSALSGVHQVRPARLGTFLTAADSNP</sequence>
<dbReference type="EMBL" id="JBHSEH010000012">
    <property type="protein sequence ID" value="MFC4426868.1"/>
    <property type="molecule type" value="Genomic_DNA"/>
</dbReference>
<keyword evidence="1" id="KW-0732">Signal</keyword>
<protein>
    <submittedName>
        <fullName evidence="2">Transcriptional regulator</fullName>
    </submittedName>
</protein>
<comment type="caution">
    <text evidence="2">The sequence shown here is derived from an EMBL/GenBank/DDBJ whole genome shotgun (WGS) entry which is preliminary data.</text>
</comment>
<proteinExistence type="predicted"/>
<dbReference type="Gene3D" id="2.50.20.10">
    <property type="entry name" value="Lipoprotein localisation LolA/LolB/LppX"/>
    <property type="match status" value="1"/>
</dbReference>
<organism evidence="2 3">
    <name type="scientific">Deinococcus navajonensis</name>
    <dbReference type="NCBI Taxonomy" id="309884"/>
    <lineage>
        <taxon>Bacteria</taxon>
        <taxon>Thermotogati</taxon>
        <taxon>Deinococcota</taxon>
        <taxon>Deinococci</taxon>
        <taxon>Deinococcales</taxon>
        <taxon>Deinococcaceae</taxon>
        <taxon>Deinococcus</taxon>
    </lineage>
</organism>
<feature type="chain" id="PRO_5046438507" evidence="1">
    <location>
        <begin position="23"/>
        <end position="259"/>
    </location>
</feature>
<accession>A0ABV8XSR6</accession>
<keyword evidence="3" id="KW-1185">Reference proteome</keyword>
<dbReference type="Proteomes" id="UP001595998">
    <property type="component" value="Unassembled WGS sequence"/>
</dbReference>
<feature type="signal peptide" evidence="1">
    <location>
        <begin position="1"/>
        <end position="22"/>
    </location>
</feature>